<protein>
    <submittedName>
        <fullName evidence="5">Methyltransferase domain-containing protein</fullName>
    </submittedName>
</protein>
<accession>A0A1M4T7C0</accession>
<keyword evidence="3" id="KW-0949">S-adenosyl-L-methionine</keyword>
<dbReference type="RefSeq" id="WP_149774370.1">
    <property type="nucleotide sequence ID" value="NZ_FQVK01000002.1"/>
</dbReference>
<keyword evidence="2 5" id="KW-0808">Transferase</keyword>
<feature type="domain" description="Methyltransferase" evidence="4">
    <location>
        <begin position="46"/>
        <end position="154"/>
    </location>
</feature>
<keyword evidence="1 5" id="KW-0489">Methyltransferase</keyword>
<proteinExistence type="predicted"/>
<name>A0A1M4T7C0_9RHOB</name>
<keyword evidence="6" id="KW-1185">Reference proteome</keyword>
<evidence type="ECO:0000256" key="1">
    <source>
        <dbReference type="ARBA" id="ARBA00022603"/>
    </source>
</evidence>
<dbReference type="PANTHER" id="PTHR43464:SF19">
    <property type="entry name" value="UBIQUINONE BIOSYNTHESIS O-METHYLTRANSFERASE, MITOCHONDRIAL"/>
    <property type="match status" value="1"/>
</dbReference>
<dbReference type="AlphaFoldDB" id="A0A1M4T7C0"/>
<evidence type="ECO:0000256" key="2">
    <source>
        <dbReference type="ARBA" id="ARBA00022679"/>
    </source>
</evidence>
<evidence type="ECO:0000313" key="5">
    <source>
        <dbReference type="EMBL" id="SHE40386.1"/>
    </source>
</evidence>
<dbReference type="OrthoDB" id="9777638at2"/>
<dbReference type="Gene3D" id="3.40.50.150">
    <property type="entry name" value="Vaccinia Virus protein VP39"/>
    <property type="match status" value="1"/>
</dbReference>
<dbReference type="InterPro" id="IPR025714">
    <property type="entry name" value="Methyltranfer_dom"/>
</dbReference>
<evidence type="ECO:0000313" key="6">
    <source>
        <dbReference type="Proteomes" id="UP000325134"/>
    </source>
</evidence>
<dbReference type="Pfam" id="PF13847">
    <property type="entry name" value="Methyltransf_31"/>
    <property type="match status" value="1"/>
</dbReference>
<sequence length="285" mass="30369">MQTANEDQAEYWGNSESGTKWLTFEDKLDHMLAPVLDLVLERADLTPGLRVLDIGCGTGASTVAAARAVGPEGHVLGADISAPFLDRAAQRADAVGLPNAAFQLADAQVAPFEPETRDVAISRFGVMFFDDPVAAFTNIAKALVPGGRMIFAAWGPLSDNPWFRVPHVAATAHLGHPPKYGRHAPGPLAFQDIDRVTGLMTRAGLRDVSGEPVPLRLPGLNSVEDTASLCTRVGPAARVIAHFDGSEDDARIIQRAVQGEFEHFVVDGIPGLPAVINLFQARRAA</sequence>
<dbReference type="CDD" id="cd02440">
    <property type="entry name" value="AdoMet_MTases"/>
    <property type="match status" value="1"/>
</dbReference>
<dbReference type="GO" id="GO:0008168">
    <property type="term" value="F:methyltransferase activity"/>
    <property type="evidence" value="ECO:0007669"/>
    <property type="project" value="UniProtKB-KW"/>
</dbReference>
<gene>
    <name evidence="5" type="ORF">SAMN05444279_10249</name>
</gene>
<organism evidence="5 6">
    <name type="scientific">Ruegeria intermedia</name>
    <dbReference type="NCBI Taxonomy" id="996115"/>
    <lineage>
        <taxon>Bacteria</taxon>
        <taxon>Pseudomonadati</taxon>
        <taxon>Pseudomonadota</taxon>
        <taxon>Alphaproteobacteria</taxon>
        <taxon>Rhodobacterales</taxon>
        <taxon>Roseobacteraceae</taxon>
        <taxon>Ruegeria</taxon>
    </lineage>
</organism>
<dbReference type="EMBL" id="FQVK01000002">
    <property type="protein sequence ID" value="SHE40386.1"/>
    <property type="molecule type" value="Genomic_DNA"/>
</dbReference>
<dbReference type="PANTHER" id="PTHR43464">
    <property type="entry name" value="METHYLTRANSFERASE"/>
    <property type="match status" value="1"/>
</dbReference>
<reference evidence="5 6" key="1">
    <citation type="submission" date="2016-11" db="EMBL/GenBank/DDBJ databases">
        <authorList>
            <person name="Varghese N."/>
            <person name="Submissions S."/>
        </authorList>
    </citation>
    <scope>NUCLEOTIDE SEQUENCE [LARGE SCALE GENOMIC DNA]</scope>
    <source>
        <strain evidence="5 6">DSM 29341</strain>
    </source>
</reference>
<dbReference type="SUPFAM" id="SSF53335">
    <property type="entry name" value="S-adenosyl-L-methionine-dependent methyltransferases"/>
    <property type="match status" value="1"/>
</dbReference>
<dbReference type="Proteomes" id="UP000325134">
    <property type="component" value="Unassembled WGS sequence"/>
</dbReference>
<evidence type="ECO:0000259" key="4">
    <source>
        <dbReference type="Pfam" id="PF13847"/>
    </source>
</evidence>
<dbReference type="InterPro" id="IPR029063">
    <property type="entry name" value="SAM-dependent_MTases_sf"/>
</dbReference>
<dbReference type="GO" id="GO:0032259">
    <property type="term" value="P:methylation"/>
    <property type="evidence" value="ECO:0007669"/>
    <property type="project" value="UniProtKB-KW"/>
</dbReference>
<evidence type="ECO:0000256" key="3">
    <source>
        <dbReference type="ARBA" id="ARBA00022691"/>
    </source>
</evidence>